<evidence type="ECO:0000313" key="1">
    <source>
        <dbReference type="EMBL" id="AWM14592.1"/>
    </source>
</evidence>
<sequence length="178" mass="20287">MRTLIFILFCSFTSLSFSQSEEEVKSARNGGVPLEELPEIVITKIGDDFSVYLPYKNPDLSIQSMQKYFIAYDLGKDFEGYDTYLVMMKNEKGLLTATYNQKGKLIRVVEKYENVTLPDNVIVAVLKAYPGWGIVEDKFHYVQADGDIHKKEYWVKIQKGKKTKRIAVAPNGDILNGN</sequence>
<evidence type="ECO:0008006" key="3">
    <source>
        <dbReference type="Google" id="ProtNLM"/>
    </source>
</evidence>
<dbReference type="Proteomes" id="UP000245429">
    <property type="component" value="Chromosome"/>
</dbReference>
<dbReference type="SUPFAM" id="SSF160574">
    <property type="entry name" value="BT0923-like"/>
    <property type="match status" value="1"/>
</dbReference>
<dbReference type="EMBL" id="CP029463">
    <property type="protein sequence ID" value="AWM14592.1"/>
    <property type="molecule type" value="Genomic_DNA"/>
</dbReference>
<proteinExistence type="predicted"/>
<protein>
    <recommendedName>
        <fullName evidence="3">Nicotinate-nucleotide adenylyltransferase</fullName>
    </recommendedName>
</protein>
<name>A0A2U8QWK5_9FLAO</name>
<gene>
    <name evidence="1" type="ORF">DI487_12495</name>
</gene>
<evidence type="ECO:0000313" key="2">
    <source>
        <dbReference type="Proteomes" id="UP000245429"/>
    </source>
</evidence>
<dbReference type="RefSeq" id="WP_109569950.1">
    <property type="nucleotide sequence ID" value="NZ_CP029463.1"/>
</dbReference>
<dbReference type="OrthoDB" id="1428473at2"/>
<dbReference type="KEGG" id="fse:DI487_12495"/>
<dbReference type="AlphaFoldDB" id="A0A2U8QWK5"/>
<reference evidence="1 2" key="1">
    <citation type="submission" date="2018-05" db="EMBL/GenBank/DDBJ databases">
        <title>Flavobacterium sp. MEBiC07310.</title>
        <authorList>
            <person name="Baek K."/>
        </authorList>
    </citation>
    <scope>NUCLEOTIDE SEQUENCE [LARGE SCALE GENOMIC DNA]</scope>
    <source>
        <strain evidence="1 2">MEBiC07310</strain>
    </source>
</reference>
<accession>A0A2U8QWK5</accession>
<organism evidence="1 2">
    <name type="scientific">Flavobacterium sediminis</name>
    <dbReference type="NCBI Taxonomy" id="2201181"/>
    <lineage>
        <taxon>Bacteria</taxon>
        <taxon>Pseudomonadati</taxon>
        <taxon>Bacteroidota</taxon>
        <taxon>Flavobacteriia</taxon>
        <taxon>Flavobacteriales</taxon>
        <taxon>Flavobacteriaceae</taxon>
        <taxon>Flavobacterium</taxon>
    </lineage>
</organism>
<keyword evidence="2" id="KW-1185">Reference proteome</keyword>